<comment type="subcellular location">
    <subcellularLocation>
        <location evidence="1 8">Cell outer membrane</location>
        <topology evidence="1 8">Multi-pass membrane protein</topology>
    </subcellularLocation>
</comment>
<dbReference type="NCBIfam" id="TIGR04056">
    <property type="entry name" value="OMP_RagA_SusC"/>
    <property type="match status" value="1"/>
</dbReference>
<dbReference type="PROSITE" id="PS52016">
    <property type="entry name" value="TONB_DEPENDENT_REC_3"/>
    <property type="match status" value="1"/>
</dbReference>
<keyword evidence="7 8" id="KW-0998">Cell outer membrane</keyword>
<evidence type="ECO:0000256" key="3">
    <source>
        <dbReference type="ARBA" id="ARBA00022452"/>
    </source>
</evidence>
<evidence type="ECO:0000313" key="15">
    <source>
        <dbReference type="Proteomes" id="UP000220102"/>
    </source>
</evidence>
<comment type="caution">
    <text evidence="14">The sequence shown here is derived from an EMBL/GenBank/DDBJ whole genome shotgun (WGS) entry which is preliminary data.</text>
</comment>
<feature type="region of interest" description="Disordered" evidence="10">
    <location>
        <begin position="34"/>
        <end position="58"/>
    </location>
</feature>
<dbReference type="Pfam" id="PF00593">
    <property type="entry name" value="TonB_dep_Rec_b-barrel"/>
    <property type="match status" value="1"/>
</dbReference>
<organism evidence="14 15">
    <name type="scientific">Longibacter salinarum</name>
    <dbReference type="NCBI Taxonomy" id="1850348"/>
    <lineage>
        <taxon>Bacteria</taxon>
        <taxon>Pseudomonadati</taxon>
        <taxon>Rhodothermota</taxon>
        <taxon>Rhodothermia</taxon>
        <taxon>Rhodothermales</taxon>
        <taxon>Salisaetaceae</taxon>
        <taxon>Longibacter</taxon>
    </lineage>
</organism>
<evidence type="ECO:0000256" key="9">
    <source>
        <dbReference type="RuleBase" id="RU003357"/>
    </source>
</evidence>
<dbReference type="InterPro" id="IPR012910">
    <property type="entry name" value="Plug_dom"/>
</dbReference>
<keyword evidence="4 8" id="KW-0812">Transmembrane</keyword>
<dbReference type="Pfam" id="PF13715">
    <property type="entry name" value="CarbopepD_reg_2"/>
    <property type="match status" value="1"/>
</dbReference>
<keyword evidence="5 9" id="KW-0798">TonB box</keyword>
<sequence>MQRSLRFLFVLLLACAVSSTAPAFAQQQITGTVTDSQNGETLPGASVSVPGTSAGTATDMNGQYELTVSEEADSLRFSFVGYTTRTLAIEGRSTIDIALSPATQQLDDIVVIGYGSVQERDITGSVNKVDAAEFNPVATASPEQLISGKVAGVQISASDGAPGSDTFIRVRGATSVNADNQPLFVIDGVPLSNNGNTAQRNPLSFLSANDIANITVLKDASATAIYGSRGANGVILIETKSGDVEEGRVSYTGTVAASQVQDNIDVLGAQEFRTVVQDRAPSVAGRLGIATTDWQDATQRDALTHEHQLSYSQGFDTSSLRVSFGYLDQEGVLQTSSLERVNAGLNLNQSLFDDALSITTNLKGSKTSESFEPGSLVGGAASFDPTQSIRDVRSPYGGFFEWNAALAENNPVAEYILQSNQGETFRSIGNVDAEYEIPYVQGLSARANVGYDVTVGEREFFAPTNLKSQAETNFPGTVSRANFRQLNTLVDAFLNYDRRFEEIESKFDVTAGYSWQDFSEEYPEYSASGLTTNIYGPNRSDVLRADSLSQVTSTVTEIPSRLISVFGRINYTYKDRYLLTATVRRDGSSKFGPANRWGTFPSAALAWRVHQESFMEAVPQISTLKVRVSAGITGNQEIGDFQYAPFYEPGGPRAQAQFGNGFVSTIRPQPADEGIKWEETTTYNAGIDFGLFNERVTGSVEAYRSITDDLLFSITPAAGSNLSNFVTTNIGKMQNQGIEASLSGLVVETGDFSWNASINASTNQNELQRIDRPGAGIEQLRVGGISGAIGNTIQVLRPGQPIFSFYTYEQRYAQDGTPCVPGADCDGDGNAGDLAYVDQNGDGTINEDDLTLSGSPQPDWIFGHTSNLRYRNFDMSFTLRAHIGQQVYNNVESNFGHFSRLSSNQVPTNIHQDALSTEFTDPQYFSDYYVEDADFLRVDNITLGYTLPDLPGVRNIRVFGRVNNAFILTGYDGIDPEVFSAGIGIDNNVYPRSRTFTGGVSVSL</sequence>
<evidence type="ECO:0000259" key="12">
    <source>
        <dbReference type="Pfam" id="PF00593"/>
    </source>
</evidence>
<name>A0A2A8CXY1_9BACT</name>
<dbReference type="InterPro" id="IPR023997">
    <property type="entry name" value="TonB-dep_OMP_SusC/RagA_CS"/>
</dbReference>
<dbReference type="Gene3D" id="2.60.40.1120">
    <property type="entry name" value="Carboxypeptidase-like, regulatory domain"/>
    <property type="match status" value="1"/>
</dbReference>
<evidence type="ECO:0000256" key="2">
    <source>
        <dbReference type="ARBA" id="ARBA00022448"/>
    </source>
</evidence>
<dbReference type="SUPFAM" id="SSF49464">
    <property type="entry name" value="Carboxypeptidase regulatory domain-like"/>
    <property type="match status" value="1"/>
</dbReference>
<dbReference type="Pfam" id="PF07715">
    <property type="entry name" value="Plug"/>
    <property type="match status" value="1"/>
</dbReference>
<feature type="domain" description="TonB-dependent receptor-like beta-barrel" evidence="12">
    <location>
        <begin position="409"/>
        <end position="964"/>
    </location>
</feature>
<gene>
    <name evidence="14" type="ORF">CRI94_08940</name>
</gene>
<proteinExistence type="inferred from homology"/>
<evidence type="ECO:0000256" key="7">
    <source>
        <dbReference type="ARBA" id="ARBA00023237"/>
    </source>
</evidence>
<evidence type="ECO:0000256" key="8">
    <source>
        <dbReference type="PROSITE-ProRule" id="PRU01360"/>
    </source>
</evidence>
<comment type="similarity">
    <text evidence="8 9">Belongs to the TonB-dependent receptor family.</text>
</comment>
<evidence type="ECO:0000256" key="5">
    <source>
        <dbReference type="ARBA" id="ARBA00023077"/>
    </source>
</evidence>
<evidence type="ECO:0000256" key="4">
    <source>
        <dbReference type="ARBA" id="ARBA00022692"/>
    </source>
</evidence>
<keyword evidence="2 8" id="KW-0813">Transport</keyword>
<keyword evidence="15" id="KW-1185">Reference proteome</keyword>
<dbReference type="PROSITE" id="PS00018">
    <property type="entry name" value="EF_HAND_1"/>
    <property type="match status" value="1"/>
</dbReference>
<keyword evidence="6 8" id="KW-0472">Membrane</keyword>
<dbReference type="InterPro" id="IPR008969">
    <property type="entry name" value="CarboxyPept-like_regulatory"/>
</dbReference>
<dbReference type="EMBL" id="PDEQ01000004">
    <property type="protein sequence ID" value="PEN13437.1"/>
    <property type="molecule type" value="Genomic_DNA"/>
</dbReference>
<evidence type="ECO:0000256" key="6">
    <source>
        <dbReference type="ARBA" id="ARBA00023136"/>
    </source>
</evidence>
<keyword evidence="3 8" id="KW-1134">Transmembrane beta strand</keyword>
<evidence type="ECO:0000256" key="10">
    <source>
        <dbReference type="SAM" id="MobiDB-lite"/>
    </source>
</evidence>
<dbReference type="InterPro" id="IPR039426">
    <property type="entry name" value="TonB-dep_rcpt-like"/>
</dbReference>
<dbReference type="InterPro" id="IPR036942">
    <property type="entry name" value="Beta-barrel_TonB_sf"/>
</dbReference>
<dbReference type="Gene3D" id="2.40.170.20">
    <property type="entry name" value="TonB-dependent receptor, beta-barrel domain"/>
    <property type="match status" value="1"/>
</dbReference>
<evidence type="ECO:0000256" key="1">
    <source>
        <dbReference type="ARBA" id="ARBA00004571"/>
    </source>
</evidence>
<dbReference type="NCBIfam" id="TIGR04057">
    <property type="entry name" value="SusC_RagA_signa"/>
    <property type="match status" value="1"/>
</dbReference>
<feature type="signal peptide" evidence="11">
    <location>
        <begin position="1"/>
        <end position="25"/>
    </location>
</feature>
<keyword evidence="11" id="KW-0732">Signal</keyword>
<dbReference type="AlphaFoldDB" id="A0A2A8CXY1"/>
<feature type="domain" description="TonB-dependent receptor plug" evidence="13">
    <location>
        <begin position="119"/>
        <end position="234"/>
    </location>
</feature>
<evidence type="ECO:0000256" key="11">
    <source>
        <dbReference type="SAM" id="SignalP"/>
    </source>
</evidence>
<dbReference type="GO" id="GO:0009279">
    <property type="term" value="C:cell outer membrane"/>
    <property type="evidence" value="ECO:0007669"/>
    <property type="project" value="UniProtKB-SubCell"/>
</dbReference>
<dbReference type="InterPro" id="IPR023996">
    <property type="entry name" value="TonB-dep_OMP_SusC/RagA"/>
</dbReference>
<reference evidence="14 15" key="1">
    <citation type="submission" date="2017-10" db="EMBL/GenBank/DDBJ databases">
        <title>Draft genome of Longibacter Salinarum.</title>
        <authorList>
            <person name="Goh K.M."/>
            <person name="Shamsir M.S."/>
            <person name="Lim S.W."/>
        </authorList>
    </citation>
    <scope>NUCLEOTIDE SEQUENCE [LARGE SCALE GENOMIC DNA]</scope>
    <source>
        <strain evidence="14 15">KCTC 52045</strain>
    </source>
</reference>
<dbReference type="InterPro" id="IPR018247">
    <property type="entry name" value="EF_Hand_1_Ca_BS"/>
</dbReference>
<evidence type="ECO:0000259" key="13">
    <source>
        <dbReference type="Pfam" id="PF07715"/>
    </source>
</evidence>
<protein>
    <submittedName>
        <fullName evidence="14">SusC/RagA family TonB-linked outer membrane protein</fullName>
    </submittedName>
</protein>
<dbReference type="RefSeq" id="WP_098075357.1">
    <property type="nucleotide sequence ID" value="NZ_PDEQ01000004.1"/>
</dbReference>
<accession>A0A2A8CXY1</accession>
<dbReference type="InterPro" id="IPR000531">
    <property type="entry name" value="Beta-barrel_TonB"/>
</dbReference>
<evidence type="ECO:0000313" key="14">
    <source>
        <dbReference type="EMBL" id="PEN13437.1"/>
    </source>
</evidence>
<dbReference type="Gene3D" id="2.170.130.10">
    <property type="entry name" value="TonB-dependent receptor, plug domain"/>
    <property type="match status" value="1"/>
</dbReference>
<feature type="chain" id="PRO_5012089055" evidence="11">
    <location>
        <begin position="26"/>
        <end position="1004"/>
    </location>
</feature>
<dbReference type="SUPFAM" id="SSF56935">
    <property type="entry name" value="Porins"/>
    <property type="match status" value="1"/>
</dbReference>
<dbReference type="OrthoDB" id="9768177at2"/>
<dbReference type="InterPro" id="IPR037066">
    <property type="entry name" value="Plug_dom_sf"/>
</dbReference>
<feature type="compositionally biased region" description="Polar residues" evidence="10">
    <location>
        <begin position="49"/>
        <end position="58"/>
    </location>
</feature>
<dbReference type="Proteomes" id="UP000220102">
    <property type="component" value="Unassembled WGS sequence"/>
</dbReference>